<dbReference type="PANTHER" id="PTHR10997:SF18">
    <property type="entry name" value="D-IMPORTIN 7_RANBP7"/>
    <property type="match status" value="1"/>
</dbReference>
<dbReference type="Gene3D" id="1.25.10.10">
    <property type="entry name" value="Leucine-rich Repeat Variant"/>
    <property type="match status" value="1"/>
</dbReference>
<organism evidence="8 9">
    <name type="scientific">Trichomonas vaginalis (strain ATCC PRA-98 / G3)</name>
    <dbReference type="NCBI Taxonomy" id="412133"/>
    <lineage>
        <taxon>Eukaryota</taxon>
        <taxon>Metamonada</taxon>
        <taxon>Parabasalia</taxon>
        <taxon>Trichomonadida</taxon>
        <taxon>Trichomonadidae</taxon>
        <taxon>Trichomonas</taxon>
    </lineage>
</organism>
<evidence type="ECO:0000256" key="5">
    <source>
        <dbReference type="ARBA" id="ARBA00022927"/>
    </source>
</evidence>
<keyword evidence="3" id="KW-0813">Transport</keyword>
<comment type="subcellular location">
    <subcellularLocation>
        <location evidence="2">Cytoplasm</location>
    </subcellularLocation>
    <subcellularLocation>
        <location evidence="1">Nucleus</location>
    </subcellularLocation>
</comment>
<dbReference type="GO" id="GO:0006606">
    <property type="term" value="P:protein import into nucleus"/>
    <property type="evidence" value="ECO:0000318"/>
    <property type="project" value="GO_Central"/>
</dbReference>
<reference evidence="8" key="2">
    <citation type="journal article" date="2007" name="Science">
        <title>Draft genome sequence of the sexually transmitted pathogen Trichomonas vaginalis.</title>
        <authorList>
            <person name="Carlton J.M."/>
            <person name="Hirt R.P."/>
            <person name="Silva J.C."/>
            <person name="Delcher A.L."/>
            <person name="Schatz M."/>
            <person name="Zhao Q."/>
            <person name="Wortman J.R."/>
            <person name="Bidwell S.L."/>
            <person name="Alsmark U.C.M."/>
            <person name="Besteiro S."/>
            <person name="Sicheritz-Ponten T."/>
            <person name="Noel C.J."/>
            <person name="Dacks J.B."/>
            <person name="Foster P.G."/>
            <person name="Simillion C."/>
            <person name="Van de Peer Y."/>
            <person name="Miranda-Saavedra D."/>
            <person name="Barton G.J."/>
            <person name="Westrop G.D."/>
            <person name="Mueller S."/>
            <person name="Dessi D."/>
            <person name="Fiori P.L."/>
            <person name="Ren Q."/>
            <person name="Paulsen I."/>
            <person name="Zhang H."/>
            <person name="Bastida-Corcuera F.D."/>
            <person name="Simoes-Barbosa A."/>
            <person name="Brown M.T."/>
            <person name="Hayes R.D."/>
            <person name="Mukherjee M."/>
            <person name="Okumura C.Y."/>
            <person name="Schneider R."/>
            <person name="Smith A.J."/>
            <person name="Vanacova S."/>
            <person name="Villalvazo M."/>
            <person name="Haas B.J."/>
            <person name="Pertea M."/>
            <person name="Feldblyum T.V."/>
            <person name="Utterback T.R."/>
            <person name="Shu C.L."/>
            <person name="Osoegawa K."/>
            <person name="de Jong P.J."/>
            <person name="Hrdy I."/>
            <person name="Horvathova L."/>
            <person name="Zubacova Z."/>
            <person name="Dolezal P."/>
            <person name="Malik S.B."/>
            <person name="Logsdon J.M. Jr."/>
            <person name="Henze K."/>
            <person name="Gupta A."/>
            <person name="Wang C.C."/>
            <person name="Dunne R.L."/>
            <person name="Upcroft J.A."/>
            <person name="Upcroft P."/>
            <person name="White O."/>
            <person name="Salzberg S.L."/>
            <person name="Tang P."/>
            <person name="Chiu C.-H."/>
            <person name="Lee Y.-S."/>
            <person name="Embley T.M."/>
            <person name="Coombs G.H."/>
            <person name="Mottram J.C."/>
            <person name="Tachezy J."/>
            <person name="Fraser-Liggett C.M."/>
            <person name="Johnson P.J."/>
        </authorList>
    </citation>
    <scope>NUCLEOTIDE SEQUENCE [LARGE SCALE GENOMIC DNA]</scope>
    <source>
        <strain evidence="8">G3</strain>
    </source>
</reference>
<dbReference type="EMBL" id="DS113541">
    <property type="protein sequence ID" value="EAY02288.1"/>
    <property type="molecule type" value="Genomic_DNA"/>
</dbReference>
<dbReference type="GO" id="GO:0005635">
    <property type="term" value="C:nuclear envelope"/>
    <property type="evidence" value="ECO:0000318"/>
    <property type="project" value="GO_Central"/>
</dbReference>
<dbReference type="RefSeq" id="XP_001330613.1">
    <property type="nucleotide sequence ID" value="XM_001330577.1"/>
</dbReference>
<dbReference type="GO" id="GO:0031267">
    <property type="term" value="F:small GTPase binding"/>
    <property type="evidence" value="ECO:0007669"/>
    <property type="project" value="InterPro"/>
</dbReference>
<dbReference type="KEGG" id="tva:4760125"/>
<evidence type="ECO:0000259" key="7">
    <source>
        <dbReference type="PROSITE" id="PS50166"/>
    </source>
</evidence>
<evidence type="ECO:0000256" key="6">
    <source>
        <dbReference type="ARBA" id="ARBA00023242"/>
    </source>
</evidence>
<dbReference type="InParanoid" id="A2EYL2"/>
<keyword evidence="5" id="KW-0653">Protein transport</keyword>
<reference evidence="8" key="1">
    <citation type="submission" date="2006-10" db="EMBL/GenBank/DDBJ databases">
        <authorList>
            <person name="Amadeo P."/>
            <person name="Zhao Q."/>
            <person name="Wortman J."/>
            <person name="Fraser-Liggett C."/>
            <person name="Carlton J."/>
        </authorList>
    </citation>
    <scope>NUCLEOTIDE SEQUENCE</scope>
    <source>
        <strain evidence="8">G3</strain>
    </source>
</reference>
<dbReference type="Proteomes" id="UP000001542">
    <property type="component" value="Unassembled WGS sequence"/>
</dbReference>
<keyword evidence="6" id="KW-0539">Nucleus</keyword>
<dbReference type="SMR" id="A2EYL2"/>
<dbReference type="STRING" id="5722.A2EYL2"/>
<accession>A2EYL2</accession>
<sequence>MQEELYTLLPITFQSSDDSQIKAASDRLLELSESPEFYTVLIDIILNKETSESIKKSALIRISHEISQKWNDFPEEIQATILQSLPAILTSKTENTKQIISHFSRLVVKFSYSSGQYSNIIGDIQQSCSNPDTVLFGLMLAKSFSSIVSDKTLPTEVQISAADQLVPFLTNFLDSTDNYVCLGYILTCFYHILTNPEVKIFDENFQMFTPILVKALAISSMVDDPSYYFYAKSSTKFLIVFIDRYLPVLEQDVISPIINVSISLLSQSTTQPYVRANLLRILYQLVCREEVYEYFIHPSAQEFFEQAMYPQFSVTIDEINTAIQDPKSFVDEMHKSSNDFNDSRETAGLIIKHLAEHNQDSNEPIFNVLLQGFKEFADSNGDVESQGKFFAIAHFFSFAADSFARYQKPLLNRLVAEVSPLFEHDSELVRASAFLLISDIHCHLSVQVATACVQNCGDLSPLVRYYCQKAAANLLDKIPEQKMADEIRETVSDDVLTIMSAMLQTSNEFSDADFTNILNQIVKFFGDMLLPSAAEIAQELCTLISNSGQQPIDDEDALDNVIKINQSLATLVELVSDQGQGLETFAQQVLEYCVQALSEMTNPMAVDPFLETVGQILECCNSISPHFWQMTESLAKHFANPDFEMPVGALCEILNLLVSKDPEFHTREEIAVPLINFLLELLQRKMETPDSWNELAKVAEGILVRVPKDSPLLNEFLPQISVMIQNYIQNVDTRYHDYDGAILAMNGVLYNNFNAAQQSLGEDFPNFLENWVENPIFPETYVTVIGNFGNINADLQFIALKNLIAQTFDDILSKYVENGDDFDQDIERDGVVWFDYGETILLFFQFLQQVQGTFPDMIADIESYFDPEAWADLLRLPQIAQLYIDTRDRKLKKE</sequence>
<dbReference type="VEuPathDB" id="TrichDB:TVAGG3_0585720"/>
<dbReference type="FunFam" id="1.25.10.10:FF:001591">
    <property type="entry name" value="Importin-beta N-terminal domain containing protein"/>
    <property type="match status" value="1"/>
</dbReference>
<evidence type="ECO:0000313" key="8">
    <source>
        <dbReference type="EMBL" id="EAY02288.1"/>
    </source>
</evidence>
<dbReference type="GO" id="GO:0005829">
    <property type="term" value="C:cytosol"/>
    <property type="evidence" value="ECO:0000318"/>
    <property type="project" value="GO_Central"/>
</dbReference>
<gene>
    <name evidence="8" type="ORF">TVAG_031040</name>
</gene>
<dbReference type="PROSITE" id="PS50166">
    <property type="entry name" value="IMPORTIN_B_NT"/>
    <property type="match status" value="1"/>
</dbReference>
<dbReference type="SUPFAM" id="SSF48371">
    <property type="entry name" value="ARM repeat"/>
    <property type="match status" value="1"/>
</dbReference>
<name>A2EYL2_TRIV3</name>
<proteinExistence type="predicted"/>
<evidence type="ECO:0000256" key="4">
    <source>
        <dbReference type="ARBA" id="ARBA00022490"/>
    </source>
</evidence>
<evidence type="ECO:0000256" key="3">
    <source>
        <dbReference type="ARBA" id="ARBA00022448"/>
    </source>
</evidence>
<dbReference type="PANTHER" id="PTHR10997">
    <property type="entry name" value="IMPORTIN-7, 8, 11"/>
    <property type="match status" value="1"/>
</dbReference>
<dbReference type="Pfam" id="PF03810">
    <property type="entry name" value="IBN_N"/>
    <property type="match status" value="1"/>
</dbReference>
<dbReference type="InterPro" id="IPR001494">
    <property type="entry name" value="Importin-beta_N"/>
</dbReference>
<dbReference type="InterPro" id="IPR016024">
    <property type="entry name" value="ARM-type_fold"/>
</dbReference>
<dbReference type="InterPro" id="IPR011989">
    <property type="entry name" value="ARM-like"/>
</dbReference>
<evidence type="ECO:0000256" key="1">
    <source>
        <dbReference type="ARBA" id="ARBA00004123"/>
    </source>
</evidence>
<keyword evidence="4" id="KW-0963">Cytoplasm</keyword>
<dbReference type="VEuPathDB" id="TrichDB:TVAG_031040"/>
<feature type="domain" description="Importin N-terminal" evidence="7">
    <location>
        <begin position="24"/>
        <end position="91"/>
    </location>
</feature>
<dbReference type="AlphaFoldDB" id="A2EYL2"/>
<evidence type="ECO:0000256" key="2">
    <source>
        <dbReference type="ARBA" id="ARBA00004496"/>
    </source>
</evidence>
<protein>
    <submittedName>
        <fullName evidence="8">Importin-beta N-terminal domain containing protein</fullName>
    </submittedName>
</protein>
<evidence type="ECO:0000313" key="9">
    <source>
        <dbReference type="Proteomes" id="UP000001542"/>
    </source>
</evidence>
<keyword evidence="9" id="KW-1185">Reference proteome</keyword>